<organism evidence="2 3">
    <name type="scientific">Parabacteroides goldsteinii DSM 19448 = WAL 12034</name>
    <dbReference type="NCBI Taxonomy" id="927665"/>
    <lineage>
        <taxon>Bacteria</taxon>
        <taxon>Pseudomonadati</taxon>
        <taxon>Bacteroidota</taxon>
        <taxon>Bacteroidia</taxon>
        <taxon>Bacteroidales</taxon>
        <taxon>Tannerellaceae</taxon>
        <taxon>Parabacteroides</taxon>
    </lineage>
</organism>
<comment type="caution">
    <text evidence="2">The sequence shown here is derived from an EMBL/GenBank/DDBJ whole genome shotgun (WGS) entry which is preliminary data.</text>
</comment>
<dbReference type="STRING" id="927665.HMPREF1535_02999"/>
<evidence type="ECO:0000313" key="2">
    <source>
        <dbReference type="EMBL" id="KKB53458.1"/>
    </source>
</evidence>
<dbReference type="InterPro" id="IPR032213">
    <property type="entry name" value="DUF5032"/>
</dbReference>
<dbReference type="AlphaFoldDB" id="A0A0F5J6R4"/>
<feature type="signal peptide" evidence="1">
    <location>
        <begin position="1"/>
        <end position="19"/>
    </location>
</feature>
<accession>A0A0F5J6R4</accession>
<evidence type="ECO:0000256" key="1">
    <source>
        <dbReference type="SAM" id="SignalP"/>
    </source>
</evidence>
<sequence>MKKCVCLMLILVIGLISCGDDDKPSLPKLNKLTKITCKKNGADFPEYSLDIIYNQDGNVSKITTSKGTFNLIYTGNKISVIDASNVHTEDFQMSGNVVVNKQEWAINEYVPNAEYVKNEYRYKYDRSNLTEADWIFQRPLEEGGYKKNDPVSLDKYTWTNGNVTVYQYLPRDEVSYTYGSQLCPANFPFRVLNTLRPITPDLVNPLNSLYGTSNRNLPESASRYSLGESKNGAEYTFRYQTVGDYITGMVITEDIKSVEGLDAGQNTYEYSFVYNYETN</sequence>
<evidence type="ECO:0008006" key="4">
    <source>
        <dbReference type="Google" id="ProtNLM"/>
    </source>
</evidence>
<dbReference type="PROSITE" id="PS51257">
    <property type="entry name" value="PROKAR_LIPOPROTEIN"/>
    <property type="match status" value="1"/>
</dbReference>
<dbReference type="Pfam" id="PF16435">
    <property type="entry name" value="DUF5032"/>
    <property type="match status" value="1"/>
</dbReference>
<dbReference type="Proteomes" id="UP000033047">
    <property type="component" value="Unassembled WGS sequence"/>
</dbReference>
<dbReference type="EMBL" id="AQHV01000014">
    <property type="protein sequence ID" value="KKB53458.1"/>
    <property type="molecule type" value="Genomic_DNA"/>
</dbReference>
<dbReference type="HOGENOM" id="CLU_946106_0_0_10"/>
<evidence type="ECO:0000313" key="3">
    <source>
        <dbReference type="Proteomes" id="UP000033047"/>
    </source>
</evidence>
<proteinExistence type="predicted"/>
<reference evidence="2 3" key="1">
    <citation type="submission" date="2013-04" db="EMBL/GenBank/DDBJ databases">
        <title>The Genome Sequence of Parabacteroides goldsteinii DSM 19448.</title>
        <authorList>
            <consortium name="The Broad Institute Genomics Platform"/>
            <person name="Earl A."/>
            <person name="Ward D."/>
            <person name="Feldgarden M."/>
            <person name="Gevers D."/>
            <person name="Martens E."/>
            <person name="Sakamoto M."/>
            <person name="Benno Y."/>
            <person name="Song Y."/>
            <person name="Liu C."/>
            <person name="Lee J."/>
            <person name="Bolanos M."/>
            <person name="Vaisanen M.L."/>
            <person name="Finegold S.M."/>
            <person name="Walker B."/>
            <person name="Young S."/>
            <person name="Zeng Q."/>
            <person name="Gargeya S."/>
            <person name="Fitzgerald M."/>
            <person name="Haas B."/>
            <person name="Abouelleil A."/>
            <person name="Allen A.W."/>
            <person name="Alvarado L."/>
            <person name="Arachchi H.M."/>
            <person name="Berlin A.M."/>
            <person name="Chapman S.B."/>
            <person name="Gainer-Dewar J."/>
            <person name="Goldberg J."/>
            <person name="Griggs A."/>
            <person name="Gujja S."/>
            <person name="Hansen M."/>
            <person name="Howarth C."/>
            <person name="Imamovic A."/>
            <person name="Ireland A."/>
            <person name="Larimer J."/>
            <person name="McCowan C."/>
            <person name="Murphy C."/>
            <person name="Pearson M."/>
            <person name="Poon T.W."/>
            <person name="Priest M."/>
            <person name="Roberts A."/>
            <person name="Saif S."/>
            <person name="Shea T."/>
            <person name="Sisk P."/>
            <person name="Sykes S."/>
            <person name="Wortman J."/>
            <person name="Nusbaum C."/>
            <person name="Birren B."/>
        </authorList>
    </citation>
    <scope>NUCLEOTIDE SEQUENCE [LARGE SCALE GENOMIC DNA]</scope>
    <source>
        <strain evidence="2 3">DSM 19448</strain>
    </source>
</reference>
<dbReference type="RefSeq" id="WP_046146704.1">
    <property type="nucleotide sequence ID" value="NZ_KQ033913.1"/>
</dbReference>
<protein>
    <recommendedName>
        <fullName evidence="4">DUF5032 domain-containing protein</fullName>
    </recommendedName>
</protein>
<feature type="chain" id="PRO_5002489675" description="DUF5032 domain-containing protein" evidence="1">
    <location>
        <begin position="20"/>
        <end position="279"/>
    </location>
</feature>
<keyword evidence="1" id="KW-0732">Signal</keyword>
<name>A0A0F5J6R4_9BACT</name>
<gene>
    <name evidence="2" type="ORF">HMPREF1535_02999</name>
</gene>
<dbReference type="PATRIC" id="fig|927665.4.peg.3082"/>